<evidence type="ECO:0000256" key="3">
    <source>
        <dbReference type="ARBA" id="ARBA00022475"/>
    </source>
</evidence>
<dbReference type="InterPro" id="IPR003369">
    <property type="entry name" value="TatA/B/E"/>
</dbReference>
<dbReference type="RefSeq" id="WP_237360019.1">
    <property type="nucleotide sequence ID" value="NZ_CAKLDM010000001.1"/>
</dbReference>
<keyword evidence="2" id="KW-0813">Transport</keyword>
<dbReference type="EMBL" id="CAKLDM010000001">
    <property type="protein sequence ID" value="CAH0536670.1"/>
    <property type="molecule type" value="Genomic_DNA"/>
</dbReference>
<keyword evidence="3" id="KW-1003">Cell membrane</keyword>
<keyword evidence="5" id="KW-0653">Protein transport</keyword>
<comment type="subcellular location">
    <subcellularLocation>
        <location evidence="1">Membrane</location>
        <topology evidence="1">Single-pass membrane protein</topology>
    </subcellularLocation>
</comment>
<name>A0ABM8ZZU3_9VIBR</name>
<evidence type="ECO:0000256" key="5">
    <source>
        <dbReference type="ARBA" id="ARBA00022927"/>
    </source>
</evidence>
<sequence length="115" mass="12939">MFDGSFGELGLILVVALVVFGPEQLPQVIRSIVKYISVARTMTNNIKREISHELQLSNLKESIEVEQKQVKKVSETIKATQHHFDTTKEDIGRSLGEVRSELESIKSIFEAPSNK</sequence>
<dbReference type="PANTHER" id="PTHR33162:SF1">
    <property type="entry name" value="SEC-INDEPENDENT PROTEIN TRANSLOCASE PROTEIN TATA, CHLOROPLASTIC"/>
    <property type="match status" value="1"/>
</dbReference>
<evidence type="ECO:0000256" key="8">
    <source>
        <dbReference type="ARBA" id="ARBA00023136"/>
    </source>
</evidence>
<accession>A0ABM8ZZU3</accession>
<dbReference type="PANTHER" id="PTHR33162">
    <property type="entry name" value="SEC-INDEPENDENT PROTEIN TRANSLOCASE PROTEIN TATA, CHLOROPLASTIC"/>
    <property type="match status" value="1"/>
</dbReference>
<keyword evidence="4" id="KW-0812">Transmembrane</keyword>
<keyword evidence="7" id="KW-0811">Translocation</keyword>
<reference evidence="9" key="1">
    <citation type="submission" date="2021-11" db="EMBL/GenBank/DDBJ databases">
        <authorList>
            <person name="Rodrigo-Torres L."/>
            <person name="Arahal R. D."/>
            <person name="Lucena T."/>
        </authorList>
    </citation>
    <scope>NUCLEOTIDE SEQUENCE</scope>
    <source>
        <strain evidence="9">CECT 7928</strain>
    </source>
</reference>
<dbReference type="Pfam" id="PF02416">
    <property type="entry name" value="TatA_B_E"/>
    <property type="match status" value="1"/>
</dbReference>
<evidence type="ECO:0000256" key="2">
    <source>
        <dbReference type="ARBA" id="ARBA00022448"/>
    </source>
</evidence>
<evidence type="ECO:0000313" key="10">
    <source>
        <dbReference type="Proteomes" id="UP000838748"/>
    </source>
</evidence>
<gene>
    <name evidence="9" type="primary">tatB_1</name>
    <name evidence="9" type="ORF">VMF7928_00621</name>
</gene>
<dbReference type="Gene3D" id="1.20.5.3310">
    <property type="match status" value="1"/>
</dbReference>
<evidence type="ECO:0000256" key="4">
    <source>
        <dbReference type="ARBA" id="ARBA00022692"/>
    </source>
</evidence>
<proteinExistence type="predicted"/>
<evidence type="ECO:0000313" key="9">
    <source>
        <dbReference type="EMBL" id="CAH0536670.1"/>
    </source>
</evidence>
<evidence type="ECO:0000256" key="7">
    <source>
        <dbReference type="ARBA" id="ARBA00023010"/>
    </source>
</evidence>
<dbReference type="NCBIfam" id="TIGR01410">
    <property type="entry name" value="tatB"/>
    <property type="match status" value="1"/>
</dbReference>
<evidence type="ECO:0000256" key="1">
    <source>
        <dbReference type="ARBA" id="ARBA00004167"/>
    </source>
</evidence>
<organism evidence="9 10">
    <name type="scientific">Vibrio marisflavi CECT 7928</name>
    <dbReference type="NCBI Taxonomy" id="634439"/>
    <lineage>
        <taxon>Bacteria</taxon>
        <taxon>Pseudomonadati</taxon>
        <taxon>Pseudomonadota</taxon>
        <taxon>Gammaproteobacteria</taxon>
        <taxon>Vibrionales</taxon>
        <taxon>Vibrionaceae</taxon>
        <taxon>Vibrio</taxon>
    </lineage>
</organism>
<keyword evidence="8" id="KW-0472">Membrane</keyword>
<evidence type="ECO:0000256" key="6">
    <source>
        <dbReference type="ARBA" id="ARBA00022989"/>
    </source>
</evidence>
<keyword evidence="10" id="KW-1185">Reference proteome</keyword>
<comment type="caution">
    <text evidence="9">The sequence shown here is derived from an EMBL/GenBank/DDBJ whole genome shotgun (WGS) entry which is preliminary data.</text>
</comment>
<protein>
    <submittedName>
        <fullName evidence="9">Sec-independent protein translocase protein TatB</fullName>
    </submittedName>
</protein>
<dbReference type="Proteomes" id="UP000838748">
    <property type="component" value="Unassembled WGS sequence"/>
</dbReference>
<keyword evidence="6" id="KW-1133">Transmembrane helix</keyword>
<dbReference type="InterPro" id="IPR018448">
    <property type="entry name" value="TatB"/>
</dbReference>
<dbReference type="PRINTS" id="PR01506">
    <property type="entry name" value="TATBPROTEIN"/>
</dbReference>